<dbReference type="EMBL" id="LT984806">
    <property type="protein sequence ID" value="SPD47945.1"/>
    <property type="molecule type" value="Genomic_DNA"/>
</dbReference>
<dbReference type="EMBL" id="OFTC01000016">
    <property type="protein sequence ID" value="SOZ35979.1"/>
    <property type="molecule type" value="Genomic_DNA"/>
</dbReference>
<evidence type="ECO:0000313" key="4">
    <source>
        <dbReference type="Proteomes" id="UP000256710"/>
    </source>
</evidence>
<gene>
    <name evidence="1" type="ORF">CBM2605_A230234</name>
    <name evidence="2" type="ORF">CBM2607_12885</name>
</gene>
<protein>
    <submittedName>
        <fullName evidence="2">Uncharacterized protein</fullName>
    </submittedName>
</protein>
<dbReference type="Proteomes" id="UP000255168">
    <property type="component" value="Chromosome I"/>
</dbReference>
<evidence type="ECO:0000313" key="1">
    <source>
        <dbReference type="EMBL" id="SOZ35979.1"/>
    </source>
</evidence>
<evidence type="ECO:0000313" key="2">
    <source>
        <dbReference type="EMBL" id="SPD47945.1"/>
    </source>
</evidence>
<dbReference type="Proteomes" id="UP000256710">
    <property type="component" value="Unassembled WGS sequence"/>
</dbReference>
<name>A0A375H9M5_9BURK</name>
<proteinExistence type="predicted"/>
<evidence type="ECO:0000313" key="3">
    <source>
        <dbReference type="Proteomes" id="UP000255168"/>
    </source>
</evidence>
<accession>A0A375H9M5</accession>
<dbReference type="AlphaFoldDB" id="A0A375H9M5"/>
<reference evidence="3 4" key="1">
    <citation type="submission" date="2018-01" db="EMBL/GenBank/DDBJ databases">
        <authorList>
            <person name="Clerissi C."/>
        </authorList>
    </citation>
    <scope>NUCLEOTIDE SEQUENCE [LARGE SCALE GENOMIC DNA]</scope>
    <source>
        <strain evidence="1">Cupriavidus taiwanensis STM 6082</strain>
        <strain evidence="2">Cupriavidus taiwanensis STM 6160</strain>
    </source>
</reference>
<sequence length="26" mass="3060">MSFVGFQTGHFPELVWAGTGRWHKFH</sequence>
<organism evidence="2 3">
    <name type="scientific">Cupriavidus neocaledonicus</name>
    <dbReference type="NCBI Taxonomy" id="1040979"/>
    <lineage>
        <taxon>Bacteria</taxon>
        <taxon>Pseudomonadati</taxon>
        <taxon>Pseudomonadota</taxon>
        <taxon>Betaproteobacteria</taxon>
        <taxon>Burkholderiales</taxon>
        <taxon>Burkholderiaceae</taxon>
        <taxon>Cupriavidus</taxon>
    </lineage>
</organism>
<keyword evidence="4" id="KW-1185">Reference proteome</keyword>